<dbReference type="SMART" id="SM00344">
    <property type="entry name" value="HTH_ASNC"/>
    <property type="match status" value="1"/>
</dbReference>
<evidence type="ECO:0000256" key="2">
    <source>
        <dbReference type="ARBA" id="ARBA00023015"/>
    </source>
</evidence>
<keyword evidence="5" id="KW-0804">Transcription</keyword>
<dbReference type="RefSeq" id="WP_011416494.1">
    <property type="nucleotide sequence ID" value="NC_007759.1"/>
</dbReference>
<evidence type="ECO:0000256" key="5">
    <source>
        <dbReference type="ARBA" id="ARBA00023163"/>
    </source>
</evidence>
<proteinExistence type="inferred from homology"/>
<dbReference type="InterPro" id="IPR036388">
    <property type="entry name" value="WH-like_DNA-bd_sf"/>
</dbReference>
<dbReference type="OrthoDB" id="9806536at2"/>
<keyword evidence="4" id="KW-0350">Heme biosynthesis</keyword>
<dbReference type="PROSITE" id="PS50956">
    <property type="entry name" value="HTH_ASNC_2"/>
    <property type="match status" value="1"/>
</dbReference>
<dbReference type="Gene3D" id="3.30.70.3460">
    <property type="match status" value="1"/>
</dbReference>
<dbReference type="PANTHER" id="PTHR43413">
    <property type="entry name" value="TRANSCRIPTIONAL REGULATOR, ASNC FAMILY"/>
    <property type="match status" value="1"/>
</dbReference>
<dbReference type="InterPro" id="IPR000485">
    <property type="entry name" value="AsnC-type_HTH_dom"/>
</dbReference>
<keyword evidence="2" id="KW-0805">Transcription regulation</keyword>
<keyword evidence="3" id="KW-0238">DNA-binding</keyword>
<dbReference type="PANTHER" id="PTHR43413:SF1">
    <property type="entry name" value="SIROHEME DECARBOXYLASE NIRL SUBUNIT"/>
    <property type="match status" value="1"/>
</dbReference>
<evidence type="ECO:0000256" key="7">
    <source>
        <dbReference type="ARBA" id="ARBA00023457"/>
    </source>
</evidence>
<dbReference type="InterPro" id="IPR019885">
    <property type="entry name" value="Tscrpt_reg_HTH_AsnC-type_CS"/>
</dbReference>
<name>Q2LQV4_SYNAS</name>
<dbReference type="AlphaFoldDB" id="Q2LQV4"/>
<dbReference type="GO" id="GO:0016829">
    <property type="term" value="F:lyase activity"/>
    <property type="evidence" value="ECO:0007669"/>
    <property type="project" value="UniProtKB-KW"/>
</dbReference>
<evidence type="ECO:0000256" key="3">
    <source>
        <dbReference type="ARBA" id="ARBA00023125"/>
    </source>
</evidence>
<dbReference type="Proteomes" id="UP000001933">
    <property type="component" value="Chromosome"/>
</dbReference>
<dbReference type="InParanoid" id="Q2LQV4"/>
<gene>
    <name evidence="11" type="ORF">SYN_02265</name>
</gene>
<evidence type="ECO:0000256" key="8">
    <source>
        <dbReference type="ARBA" id="ARBA00023471"/>
    </source>
</evidence>
<evidence type="ECO:0000256" key="1">
    <source>
        <dbReference type="ARBA" id="ARBA00004744"/>
    </source>
</evidence>
<dbReference type="Pfam" id="PF17805">
    <property type="entry name" value="AsnC_trans_reg2"/>
    <property type="match status" value="1"/>
</dbReference>
<accession>Q2LQV4</accession>
<protein>
    <recommendedName>
        <fullName evidence="8">siroheme decarboxylase</fullName>
        <ecNumber evidence="8">4.1.1.111</ecNumber>
    </recommendedName>
</protein>
<organism evidence="11 12">
    <name type="scientific">Syntrophus aciditrophicus (strain SB)</name>
    <dbReference type="NCBI Taxonomy" id="56780"/>
    <lineage>
        <taxon>Bacteria</taxon>
        <taxon>Pseudomonadati</taxon>
        <taxon>Thermodesulfobacteriota</taxon>
        <taxon>Syntrophia</taxon>
        <taxon>Syntrophales</taxon>
        <taxon>Syntrophaceae</taxon>
        <taxon>Syntrophus</taxon>
    </lineage>
</organism>
<dbReference type="InterPro" id="IPR019888">
    <property type="entry name" value="Tscrpt_reg_AsnC-like"/>
</dbReference>
<dbReference type="InterPro" id="IPR053953">
    <property type="entry name" value="NirdL-like_HTH"/>
</dbReference>
<dbReference type="STRING" id="56780.SYN_02265"/>
<dbReference type="eggNOG" id="COG1522">
    <property type="taxonomic scope" value="Bacteria"/>
</dbReference>
<comment type="pathway">
    <text evidence="1">Porphyrin-containing compound metabolism; protoheme biosynthesis.</text>
</comment>
<dbReference type="GO" id="GO:0043565">
    <property type="term" value="F:sequence-specific DNA binding"/>
    <property type="evidence" value="ECO:0007669"/>
    <property type="project" value="InterPro"/>
</dbReference>
<dbReference type="DNASU" id="3885144"/>
<feature type="domain" description="HTH asnC-type" evidence="10">
    <location>
        <begin position="1"/>
        <end position="65"/>
    </location>
</feature>
<evidence type="ECO:0000259" key="10">
    <source>
        <dbReference type="PROSITE" id="PS50956"/>
    </source>
</evidence>
<dbReference type="InterPro" id="IPR050684">
    <property type="entry name" value="HTH-Siroheme_Decarb"/>
</dbReference>
<dbReference type="UniPathway" id="UPA00252"/>
<keyword evidence="6" id="KW-0456">Lyase</keyword>
<evidence type="ECO:0000256" key="6">
    <source>
        <dbReference type="ARBA" id="ARBA00023239"/>
    </source>
</evidence>
<dbReference type="InterPro" id="IPR036390">
    <property type="entry name" value="WH_DNA-bd_sf"/>
</dbReference>
<dbReference type="Gene3D" id="1.10.10.10">
    <property type="entry name" value="Winged helix-like DNA-binding domain superfamily/Winged helix DNA-binding domain"/>
    <property type="match status" value="1"/>
</dbReference>
<dbReference type="GO" id="GO:0006783">
    <property type="term" value="P:heme biosynthetic process"/>
    <property type="evidence" value="ECO:0007669"/>
    <property type="project" value="UniProtKB-KW"/>
</dbReference>
<dbReference type="KEGG" id="sat:SYN_02265"/>
<dbReference type="HOGENOM" id="CLU_112007_1_0_7"/>
<sequence>MDGIDKRILNMLQTEFPVTPEPFRAVAERLGISEGEALTRIARLKDEGIIRRIGAVLDSGKLGFVSRLCAASVPGEQVDSFVECVNALEGVTHNYGRNHACNIWFTLIASSEEDLEKTIARLSEDTGIGPVQMFRAVRTFKIDARFLLDENLPEDRK</sequence>
<dbReference type="EMBL" id="CP000252">
    <property type="protein sequence ID" value="ABC76460.1"/>
    <property type="molecule type" value="Genomic_DNA"/>
</dbReference>
<dbReference type="EC" id="4.1.1.111" evidence="8"/>
<dbReference type="PROSITE" id="PS00519">
    <property type="entry name" value="HTH_ASNC_1"/>
    <property type="match status" value="1"/>
</dbReference>
<reference evidence="11 12" key="1">
    <citation type="journal article" date="2007" name="Proc. Natl. Acad. Sci. U.S.A.">
        <title>The genome of Syntrophus aciditrophicus: life at the thermodynamic limit of microbial growth.</title>
        <authorList>
            <person name="McInerney M.J."/>
            <person name="Rohlin L."/>
            <person name="Mouttaki H."/>
            <person name="Kim U."/>
            <person name="Krupp R.S."/>
            <person name="Rios-Hernandez L."/>
            <person name="Sieber J."/>
            <person name="Struchtemeyer C.G."/>
            <person name="Bhattacharyya A."/>
            <person name="Campbell J.W."/>
            <person name="Gunsalus R.P."/>
        </authorList>
    </citation>
    <scope>NUCLEOTIDE SEQUENCE [LARGE SCALE GENOMIC DNA]</scope>
    <source>
        <strain evidence="11 12">SB</strain>
    </source>
</reference>
<evidence type="ECO:0000256" key="9">
    <source>
        <dbReference type="ARBA" id="ARBA00048470"/>
    </source>
</evidence>
<dbReference type="SUPFAM" id="SSF46785">
    <property type="entry name" value="Winged helix' DNA-binding domain"/>
    <property type="match status" value="1"/>
</dbReference>
<comment type="similarity">
    <text evidence="7">Belongs to the Ahb/Nir family.</text>
</comment>
<keyword evidence="12" id="KW-1185">Reference proteome</keyword>
<dbReference type="InterPro" id="IPR040523">
    <property type="entry name" value="AsnC_trans_reg2"/>
</dbReference>
<evidence type="ECO:0000256" key="4">
    <source>
        <dbReference type="ARBA" id="ARBA00023133"/>
    </source>
</evidence>
<evidence type="ECO:0000313" key="11">
    <source>
        <dbReference type="EMBL" id="ABC76460.1"/>
    </source>
</evidence>
<evidence type="ECO:0000313" key="12">
    <source>
        <dbReference type="Proteomes" id="UP000001933"/>
    </source>
</evidence>
<dbReference type="Pfam" id="PF22451">
    <property type="entry name" value="NirdL-like_HTH"/>
    <property type="match status" value="1"/>
</dbReference>
<comment type="catalytic activity">
    <reaction evidence="9">
        <text>siroheme + 2 H(+) = 12,18-didecarboxysiroheme + 2 CO2</text>
        <dbReference type="Rhea" id="RHEA:19093"/>
        <dbReference type="ChEBI" id="CHEBI:15378"/>
        <dbReference type="ChEBI" id="CHEBI:16526"/>
        <dbReference type="ChEBI" id="CHEBI:60052"/>
        <dbReference type="ChEBI" id="CHEBI:140497"/>
        <dbReference type="EC" id="4.1.1.111"/>
    </reaction>
</comment>